<feature type="coiled-coil region" evidence="1">
    <location>
        <begin position="52"/>
        <end position="109"/>
    </location>
</feature>
<feature type="signal peptide" evidence="2">
    <location>
        <begin position="1"/>
        <end position="22"/>
    </location>
</feature>
<keyword evidence="4" id="KW-1185">Reference proteome</keyword>
<accession>A0A6J8EBH8</accession>
<evidence type="ECO:0000256" key="2">
    <source>
        <dbReference type="SAM" id="SignalP"/>
    </source>
</evidence>
<keyword evidence="2" id="KW-0732">Signal</keyword>
<name>A0A6J8EBH8_MYTCO</name>
<dbReference type="EMBL" id="CACVKT020008847">
    <property type="protein sequence ID" value="CAC5418024.1"/>
    <property type="molecule type" value="Genomic_DNA"/>
</dbReference>
<dbReference type="AlphaFoldDB" id="A0A6J8EBH8"/>
<organism evidence="3 4">
    <name type="scientific">Mytilus coruscus</name>
    <name type="common">Sea mussel</name>
    <dbReference type="NCBI Taxonomy" id="42192"/>
    <lineage>
        <taxon>Eukaryota</taxon>
        <taxon>Metazoa</taxon>
        <taxon>Spiralia</taxon>
        <taxon>Lophotrochozoa</taxon>
        <taxon>Mollusca</taxon>
        <taxon>Bivalvia</taxon>
        <taxon>Autobranchia</taxon>
        <taxon>Pteriomorphia</taxon>
        <taxon>Mytilida</taxon>
        <taxon>Mytiloidea</taxon>
        <taxon>Mytilidae</taxon>
        <taxon>Mytilinae</taxon>
        <taxon>Mytilus</taxon>
    </lineage>
</organism>
<dbReference type="OrthoDB" id="10472162at2759"/>
<evidence type="ECO:0000313" key="4">
    <source>
        <dbReference type="Proteomes" id="UP000507470"/>
    </source>
</evidence>
<feature type="chain" id="PRO_5026654894" evidence="2">
    <location>
        <begin position="23"/>
        <end position="201"/>
    </location>
</feature>
<dbReference type="Proteomes" id="UP000507470">
    <property type="component" value="Unassembled WGS sequence"/>
</dbReference>
<proteinExistence type="predicted"/>
<keyword evidence="1" id="KW-0175">Coiled coil</keyword>
<evidence type="ECO:0000256" key="1">
    <source>
        <dbReference type="SAM" id="Coils"/>
    </source>
</evidence>
<evidence type="ECO:0000313" key="3">
    <source>
        <dbReference type="EMBL" id="CAC5418024.1"/>
    </source>
</evidence>
<feature type="coiled-coil region" evidence="1">
    <location>
        <begin position="144"/>
        <end position="171"/>
    </location>
</feature>
<gene>
    <name evidence="3" type="ORF">MCOR_50487</name>
</gene>
<protein>
    <submittedName>
        <fullName evidence="3">Uncharacterized protein</fullName>
    </submittedName>
</protein>
<sequence>MNAHFWFMCIVLIMYNSWITRGFLLDKSTLAPQSSGGSVITNVQFLSLIELIADEKRHRYQLEQKVAELEKHQASIDQDSNILKLEIYIKRLEQRLSMVEQTTASLINNTRTCLADNGMSNAIANLSKRTFDIELKYNGLETNYNEFYNTCNTTDQQLDELKQEIVDLRNIMNVNHLSDLELFAKGSAIFRLEDKSIGKQQ</sequence>
<reference evidence="3 4" key="1">
    <citation type="submission" date="2020-06" db="EMBL/GenBank/DDBJ databases">
        <authorList>
            <person name="Li R."/>
            <person name="Bekaert M."/>
        </authorList>
    </citation>
    <scope>NUCLEOTIDE SEQUENCE [LARGE SCALE GENOMIC DNA]</scope>
    <source>
        <strain evidence="4">wild</strain>
    </source>
</reference>